<dbReference type="HOGENOM" id="CLU_044829_0_0_7"/>
<feature type="signal peptide" evidence="1">
    <location>
        <begin position="1"/>
        <end position="16"/>
    </location>
</feature>
<proteinExistence type="predicted"/>
<name>W4MCC4_9BACT</name>
<keyword evidence="1" id="KW-0732">Signal</keyword>
<evidence type="ECO:0000313" key="2">
    <source>
        <dbReference type="EMBL" id="ETX07272.1"/>
    </source>
</evidence>
<dbReference type="PATRIC" id="fig|1429439.4.peg.2093"/>
<comment type="caution">
    <text evidence="2">The sequence shown here is derived from an EMBL/GenBank/DDBJ whole genome shotgun (WGS) entry which is preliminary data.</text>
</comment>
<dbReference type="AlphaFoldDB" id="W4MCC4"/>
<evidence type="ECO:0000313" key="3">
    <source>
        <dbReference type="Proteomes" id="UP000019140"/>
    </source>
</evidence>
<evidence type="ECO:0000256" key="1">
    <source>
        <dbReference type="SAM" id="SignalP"/>
    </source>
</evidence>
<feature type="chain" id="PRO_5004844831" description="Porin" evidence="1">
    <location>
        <begin position="17"/>
        <end position="395"/>
    </location>
</feature>
<evidence type="ECO:0008006" key="4">
    <source>
        <dbReference type="Google" id="ProtNLM"/>
    </source>
</evidence>
<dbReference type="Proteomes" id="UP000019140">
    <property type="component" value="Unassembled WGS sequence"/>
</dbReference>
<gene>
    <name evidence="2" type="ORF">ETSY2_12170</name>
</gene>
<protein>
    <recommendedName>
        <fullName evidence="4">Porin</fullName>
    </recommendedName>
</protein>
<sequence>MLLLLLLLAVAIRVEAAGEFSGFAAVDLRGFAHSPSFPEPPDHPIVASALVQPEYRYTWNEERDRLTAVLFGRYEYEDSRRRHVDVRELHWLHGGSTWDLLFGVSKVFWGVAESRHLVDIINQTDLVEDTDGEDKLGQPMVKLSLLQDWGTLTFFAMPRFRERTFPGREGRLRSALPVDTSQADFESSLDVWHPDFAVRWIHTLGVWDIGLSHFSGTSREPRLRLGLDDDGRPVLVPQYDQIHQTGLDLQVTTGGLLGKLEVITREGHGRRFAALVAGFEYTFFGVRGTAMDLGVLIEYLYDGRSDDAPGTPFENDLFAGTRLALNDTQDTSVLAGVIVDLDTQATFVNVEASRRFGDRWVVELEARAFTNVPASDVIFSVRRDDYVQLRVAWYF</sequence>
<keyword evidence="3" id="KW-1185">Reference proteome</keyword>
<dbReference type="EMBL" id="AZHX01000487">
    <property type="protein sequence ID" value="ETX07272.1"/>
    <property type="molecule type" value="Genomic_DNA"/>
</dbReference>
<accession>W4MCC4</accession>
<organism evidence="2 3">
    <name type="scientific">Candidatus Entotheonella gemina</name>
    <dbReference type="NCBI Taxonomy" id="1429439"/>
    <lineage>
        <taxon>Bacteria</taxon>
        <taxon>Pseudomonadati</taxon>
        <taxon>Nitrospinota/Tectimicrobiota group</taxon>
        <taxon>Candidatus Tectimicrobiota</taxon>
        <taxon>Candidatus Entotheonellia</taxon>
        <taxon>Candidatus Entotheonellales</taxon>
        <taxon>Candidatus Entotheonellaceae</taxon>
        <taxon>Candidatus Entotheonella</taxon>
    </lineage>
</organism>
<reference evidence="2 3" key="1">
    <citation type="journal article" date="2014" name="Nature">
        <title>An environmental bacterial taxon with a large and distinct metabolic repertoire.</title>
        <authorList>
            <person name="Wilson M.C."/>
            <person name="Mori T."/>
            <person name="Ruckert C."/>
            <person name="Uria A.R."/>
            <person name="Helf M.J."/>
            <person name="Takada K."/>
            <person name="Gernert C."/>
            <person name="Steffens U.A."/>
            <person name="Heycke N."/>
            <person name="Schmitt S."/>
            <person name="Rinke C."/>
            <person name="Helfrich E.J."/>
            <person name="Brachmann A.O."/>
            <person name="Gurgui C."/>
            <person name="Wakimoto T."/>
            <person name="Kracht M."/>
            <person name="Crusemann M."/>
            <person name="Hentschel U."/>
            <person name="Abe I."/>
            <person name="Matsunaga S."/>
            <person name="Kalinowski J."/>
            <person name="Takeyama H."/>
            <person name="Piel J."/>
        </authorList>
    </citation>
    <scope>NUCLEOTIDE SEQUENCE [LARGE SCALE GENOMIC DNA]</scope>
    <source>
        <strain evidence="3">TSY2</strain>
    </source>
</reference>